<keyword evidence="1" id="KW-1015">Disulfide bond</keyword>
<evidence type="ECO:0000256" key="1">
    <source>
        <dbReference type="ARBA" id="ARBA00023157"/>
    </source>
</evidence>
<dbReference type="AlphaFoldDB" id="A0A7E4UXL8"/>
<dbReference type="InterPro" id="IPR008139">
    <property type="entry name" value="SaposinB_dom"/>
</dbReference>
<reference evidence="5" key="2">
    <citation type="submission" date="2020-10" db="UniProtKB">
        <authorList>
            <consortium name="WormBaseParasite"/>
        </authorList>
    </citation>
    <scope>IDENTIFICATION</scope>
</reference>
<evidence type="ECO:0000256" key="2">
    <source>
        <dbReference type="SAM" id="SignalP"/>
    </source>
</evidence>
<evidence type="ECO:0000313" key="5">
    <source>
        <dbReference type="WBParaSite" id="Pan_g14035.t1"/>
    </source>
</evidence>
<feature type="domain" description="Saposin B-type" evidence="3">
    <location>
        <begin position="19"/>
        <end position="100"/>
    </location>
</feature>
<evidence type="ECO:0000313" key="4">
    <source>
        <dbReference type="Proteomes" id="UP000492821"/>
    </source>
</evidence>
<name>A0A7E4UXL8_PANRE</name>
<protein>
    <submittedName>
        <fullName evidence="5">Saposin B-type domain-containing protein</fullName>
    </submittedName>
</protein>
<keyword evidence="2" id="KW-0732">Signal</keyword>
<sequence length="100" mass="10876">MNTATVLVFTVFTLAVFADYAPCQKCQSVFDEVRVELGNDGKGASIEALLAVFQKLCKRDDPQHAQGCYDVSAKKAPEIKNLLDAGESNKDICIYLGICV</sequence>
<feature type="signal peptide" evidence="2">
    <location>
        <begin position="1"/>
        <end position="18"/>
    </location>
</feature>
<dbReference type="PROSITE" id="PS50015">
    <property type="entry name" value="SAP_B"/>
    <property type="match status" value="1"/>
</dbReference>
<accession>A0A7E4UXL8</accession>
<keyword evidence="4" id="KW-1185">Reference proteome</keyword>
<dbReference type="Proteomes" id="UP000492821">
    <property type="component" value="Unassembled WGS sequence"/>
</dbReference>
<evidence type="ECO:0000259" key="3">
    <source>
        <dbReference type="PROSITE" id="PS50015"/>
    </source>
</evidence>
<dbReference type="WBParaSite" id="Pan_g14035.t1">
    <property type="protein sequence ID" value="Pan_g14035.t1"/>
    <property type="gene ID" value="Pan_g14035"/>
</dbReference>
<dbReference type="InterPro" id="IPR011001">
    <property type="entry name" value="Saposin-like"/>
</dbReference>
<proteinExistence type="predicted"/>
<dbReference type="SMART" id="SM00741">
    <property type="entry name" value="SapB"/>
    <property type="match status" value="1"/>
</dbReference>
<dbReference type="Gene3D" id="1.10.225.10">
    <property type="entry name" value="Saposin-like"/>
    <property type="match status" value="1"/>
</dbReference>
<dbReference type="SUPFAM" id="SSF47862">
    <property type="entry name" value="Saposin"/>
    <property type="match status" value="1"/>
</dbReference>
<reference evidence="4" key="1">
    <citation type="journal article" date="2013" name="Genetics">
        <title>The draft genome and transcriptome of Panagrellus redivivus are shaped by the harsh demands of a free-living lifestyle.</title>
        <authorList>
            <person name="Srinivasan J."/>
            <person name="Dillman A.R."/>
            <person name="Macchietto M.G."/>
            <person name="Heikkinen L."/>
            <person name="Lakso M."/>
            <person name="Fracchia K.M."/>
            <person name="Antoshechkin I."/>
            <person name="Mortazavi A."/>
            <person name="Wong G."/>
            <person name="Sternberg P.W."/>
        </authorList>
    </citation>
    <scope>NUCLEOTIDE SEQUENCE [LARGE SCALE GENOMIC DNA]</scope>
    <source>
        <strain evidence="4">MT8872</strain>
    </source>
</reference>
<organism evidence="4 5">
    <name type="scientific">Panagrellus redivivus</name>
    <name type="common">Microworm</name>
    <dbReference type="NCBI Taxonomy" id="6233"/>
    <lineage>
        <taxon>Eukaryota</taxon>
        <taxon>Metazoa</taxon>
        <taxon>Ecdysozoa</taxon>
        <taxon>Nematoda</taxon>
        <taxon>Chromadorea</taxon>
        <taxon>Rhabditida</taxon>
        <taxon>Tylenchina</taxon>
        <taxon>Panagrolaimomorpha</taxon>
        <taxon>Panagrolaimoidea</taxon>
        <taxon>Panagrolaimidae</taxon>
        <taxon>Panagrellus</taxon>
    </lineage>
</organism>
<feature type="chain" id="PRO_5028990902" evidence="2">
    <location>
        <begin position="19"/>
        <end position="100"/>
    </location>
</feature>